<dbReference type="AlphaFoldDB" id="A0A7D6ZM76"/>
<evidence type="ECO:0000313" key="3">
    <source>
        <dbReference type="Proteomes" id="UP000515512"/>
    </source>
</evidence>
<feature type="compositionally biased region" description="Basic and acidic residues" evidence="1">
    <location>
        <begin position="469"/>
        <end position="485"/>
    </location>
</feature>
<proteinExistence type="predicted"/>
<name>A0A7D6ZM76_9NOCA</name>
<feature type="compositionally biased region" description="Basic and acidic residues" evidence="1">
    <location>
        <begin position="436"/>
        <end position="462"/>
    </location>
</feature>
<organism evidence="2 3">
    <name type="scientific">Nocardia huaxiensis</name>
    <dbReference type="NCBI Taxonomy" id="2755382"/>
    <lineage>
        <taxon>Bacteria</taxon>
        <taxon>Bacillati</taxon>
        <taxon>Actinomycetota</taxon>
        <taxon>Actinomycetes</taxon>
        <taxon>Mycobacteriales</taxon>
        <taxon>Nocardiaceae</taxon>
        <taxon>Nocardia</taxon>
    </lineage>
</organism>
<feature type="compositionally biased region" description="Basic and acidic residues" evidence="1">
    <location>
        <begin position="365"/>
        <end position="381"/>
    </location>
</feature>
<dbReference type="KEGG" id="nhu:H0264_18580"/>
<keyword evidence="3" id="KW-1185">Reference proteome</keyword>
<feature type="region of interest" description="Disordered" evidence="1">
    <location>
        <begin position="365"/>
        <end position="391"/>
    </location>
</feature>
<feature type="compositionally biased region" description="Low complexity" evidence="1">
    <location>
        <begin position="186"/>
        <end position="208"/>
    </location>
</feature>
<protein>
    <submittedName>
        <fullName evidence="2">Uncharacterized protein</fullName>
    </submittedName>
</protein>
<feature type="region of interest" description="Disordered" evidence="1">
    <location>
        <begin position="436"/>
        <end position="509"/>
    </location>
</feature>
<dbReference type="EMBL" id="CP059399">
    <property type="protein sequence ID" value="QLY33967.1"/>
    <property type="molecule type" value="Genomic_DNA"/>
</dbReference>
<feature type="region of interest" description="Disordered" evidence="1">
    <location>
        <begin position="236"/>
        <end position="259"/>
    </location>
</feature>
<feature type="region of interest" description="Disordered" evidence="1">
    <location>
        <begin position="183"/>
        <end position="211"/>
    </location>
</feature>
<gene>
    <name evidence="2" type="ORF">H0264_18580</name>
</gene>
<evidence type="ECO:0000256" key="1">
    <source>
        <dbReference type="SAM" id="MobiDB-lite"/>
    </source>
</evidence>
<dbReference type="Proteomes" id="UP000515512">
    <property type="component" value="Chromosome"/>
</dbReference>
<accession>A0A7D6ZM76</accession>
<dbReference type="RefSeq" id="WP_181585131.1">
    <property type="nucleotide sequence ID" value="NZ_CP059399.1"/>
</dbReference>
<sequence length="509" mass="57501">MSEMDEISRDTGRTFRDVLTVAGQWLRTLRERDHHAGRLTRKQRRELAEHITAQIGAQRIDAAWYTKRVTDYRDAYATARYRHATDPFYTDQDAAHDRERLSAMRFGIEETLLSSSLETVQRGQVVLALDHAQRHPQRGTPTVAGIFQAVDERSAREARYAAVESEQWVEAGHREMEQMAASMTIAQPRPSAPAPQQAPANTEAAQPQSPVERDAAIDRDIARANAAQTIRHVEYTRLRDQASGRRPDPYGQIARRDAAEQARRAGMTTEEIRWEFANAETNSRCQVAVVASARDGSQQGTRGYFATEADAAAWTRDAVHTHAWAPGSVLSVRARESGRRHPFYQAEGSPMEVGRSLDAWNQEIGREHTDPPDQDRTREKAAPAAGSEDLERRVLMLQRGLDAVTADRDTHKQQAETMRAELDTLKNTQLRTNHDLRELREQLDTAHADRDRYRGERDEAVRKLARNTPEQDRYGSSERVAREQADTGTTMPPPSNGAGQPRPRPERSR</sequence>
<reference evidence="2 3" key="1">
    <citation type="submission" date="2020-07" db="EMBL/GenBank/DDBJ databases">
        <authorList>
            <person name="Zhuang K."/>
            <person name="Ran Y."/>
        </authorList>
    </citation>
    <scope>NUCLEOTIDE SEQUENCE [LARGE SCALE GENOMIC DNA]</scope>
    <source>
        <strain evidence="2 3">WCH-YHL-001</strain>
    </source>
</reference>
<evidence type="ECO:0000313" key="2">
    <source>
        <dbReference type="EMBL" id="QLY33967.1"/>
    </source>
</evidence>